<comment type="similarity">
    <text evidence="3">Belongs to the UbiH/COQ6 family.</text>
</comment>
<dbReference type="GO" id="GO:0006744">
    <property type="term" value="P:ubiquinone biosynthetic process"/>
    <property type="evidence" value="ECO:0007669"/>
    <property type="project" value="UniProtKB-UniPathway"/>
</dbReference>
<keyword evidence="10" id="KW-1185">Reference proteome</keyword>
<dbReference type="InterPro" id="IPR051205">
    <property type="entry name" value="UbiH/COQ6_monooxygenase"/>
</dbReference>
<dbReference type="Gene3D" id="3.50.50.60">
    <property type="entry name" value="FAD/NAD(P)-binding domain"/>
    <property type="match status" value="2"/>
</dbReference>
<evidence type="ECO:0000313" key="10">
    <source>
        <dbReference type="Proteomes" id="UP000004699"/>
    </source>
</evidence>
<dbReference type="GO" id="GO:0008681">
    <property type="term" value="F:2-octaprenyl-6-methoxyphenol hydroxylase activity"/>
    <property type="evidence" value="ECO:0007669"/>
    <property type="project" value="TreeGrafter"/>
</dbReference>
<name>B8KU48_9GAMM</name>
<protein>
    <submittedName>
        <fullName evidence="9">Ubiquinone biosynthesis hydroxylase, UbiH/UbiF/VisC/COQ6 family</fullName>
    </submittedName>
</protein>
<keyword evidence="9" id="KW-0830">Ubiquinone</keyword>
<feature type="domain" description="FAD-binding" evidence="8">
    <location>
        <begin position="4"/>
        <end position="351"/>
    </location>
</feature>
<dbReference type="GO" id="GO:0071949">
    <property type="term" value="F:FAD binding"/>
    <property type="evidence" value="ECO:0007669"/>
    <property type="project" value="InterPro"/>
</dbReference>
<keyword evidence="5" id="KW-0274">FAD</keyword>
<dbReference type="PANTHER" id="PTHR43876">
    <property type="entry name" value="UBIQUINONE BIOSYNTHESIS MONOOXYGENASE COQ6, MITOCHONDRIAL"/>
    <property type="match status" value="1"/>
</dbReference>
<evidence type="ECO:0000256" key="4">
    <source>
        <dbReference type="ARBA" id="ARBA00022630"/>
    </source>
</evidence>
<proteinExistence type="inferred from homology"/>
<evidence type="ECO:0000256" key="1">
    <source>
        <dbReference type="ARBA" id="ARBA00001974"/>
    </source>
</evidence>
<gene>
    <name evidence="9" type="ORF">NOR51B_1289</name>
</gene>
<dbReference type="HOGENOM" id="CLU_009665_8_1_6"/>
<dbReference type="PRINTS" id="PR00420">
    <property type="entry name" value="RNGMNOXGNASE"/>
</dbReference>
<dbReference type="UniPathway" id="UPA00232"/>
<dbReference type="STRING" id="565045.NOR51B_1289"/>
<dbReference type="InterPro" id="IPR036188">
    <property type="entry name" value="FAD/NAD-bd_sf"/>
</dbReference>
<dbReference type="PANTHER" id="PTHR43876:SF8">
    <property type="entry name" value="2-OCTAPRENYL-6-METHOXYPHENOL HYDROXYLASE"/>
    <property type="match status" value="1"/>
</dbReference>
<keyword evidence="4" id="KW-0285">Flavoprotein</keyword>
<evidence type="ECO:0000256" key="5">
    <source>
        <dbReference type="ARBA" id="ARBA00022827"/>
    </source>
</evidence>
<evidence type="ECO:0000256" key="7">
    <source>
        <dbReference type="ARBA" id="ARBA00023033"/>
    </source>
</evidence>
<dbReference type="AlphaFoldDB" id="B8KU48"/>
<evidence type="ECO:0000256" key="2">
    <source>
        <dbReference type="ARBA" id="ARBA00004749"/>
    </source>
</evidence>
<evidence type="ECO:0000259" key="8">
    <source>
        <dbReference type="Pfam" id="PF01494"/>
    </source>
</evidence>
<dbReference type="InterPro" id="IPR002938">
    <property type="entry name" value="FAD-bd"/>
</dbReference>
<reference evidence="10" key="1">
    <citation type="journal article" date="2013" name="BMC Microbiol.">
        <title>Taxonomy and evolution of bacteriochlorophyll a-containing members of the OM60/NOR5 clade of marine gammaproteobacteria: description of Luminiphilus syltensis gen. nov., sp. nov., reclassification of Haliea rubra as Pseudohaliea rubra gen. nov., comb. nov., and emendation of Chromatocurvus halotolerans.</title>
        <authorList>
            <person name="Spring S."/>
            <person name="Riedel T."/>
            <person name="Sproer C."/>
            <person name="Yan S."/>
            <person name="Harder J."/>
            <person name="Fuchs B.M."/>
        </authorList>
    </citation>
    <scope>NUCLEOTIDE SEQUENCE [LARGE SCALE GENOMIC DNA]</scope>
    <source>
        <strain evidence="10">NOR51-B</strain>
    </source>
</reference>
<accession>B8KU48</accession>
<evidence type="ECO:0000256" key="3">
    <source>
        <dbReference type="ARBA" id="ARBA00005349"/>
    </source>
</evidence>
<dbReference type="EMBL" id="DS999411">
    <property type="protein sequence ID" value="EED35344.1"/>
    <property type="molecule type" value="Genomic_DNA"/>
</dbReference>
<dbReference type="eggNOG" id="COG0654">
    <property type="taxonomic scope" value="Bacteria"/>
</dbReference>
<dbReference type="NCBIfam" id="TIGR01988">
    <property type="entry name" value="Ubi-OHases"/>
    <property type="match status" value="1"/>
</dbReference>
<dbReference type="Pfam" id="PF01494">
    <property type="entry name" value="FAD_binding_3"/>
    <property type="match status" value="1"/>
</dbReference>
<comment type="cofactor">
    <cofactor evidence="1">
        <name>FAD</name>
        <dbReference type="ChEBI" id="CHEBI:57692"/>
    </cofactor>
</comment>
<dbReference type="RefSeq" id="WP_009020090.1">
    <property type="nucleotide sequence ID" value="NZ_DS999411.1"/>
</dbReference>
<organism evidence="9 10">
    <name type="scientific">Luminiphilus syltensis NOR5-1B</name>
    <dbReference type="NCBI Taxonomy" id="565045"/>
    <lineage>
        <taxon>Bacteria</taxon>
        <taxon>Pseudomonadati</taxon>
        <taxon>Pseudomonadota</taxon>
        <taxon>Gammaproteobacteria</taxon>
        <taxon>Cellvibrionales</taxon>
        <taxon>Halieaceae</taxon>
        <taxon>Luminiphilus</taxon>
    </lineage>
</organism>
<dbReference type="Proteomes" id="UP000004699">
    <property type="component" value="Unassembled WGS sequence"/>
</dbReference>
<keyword evidence="6" id="KW-0560">Oxidoreductase</keyword>
<comment type="pathway">
    <text evidence="2">Cofactor biosynthesis; ubiquinone biosynthesis.</text>
</comment>
<sequence>MAQQVIIVGGGMVGFAFAVALRVRCPTIVVTLLEARELPSGEPDPLDTRASALNLYSRRLLTESGVWPEIDPHVASIQTIHVSNQGRFGSSVIDCADVGEAQLGYVCENHHIGRGLLARSEQLGINLEAPVSVEGFSEDGDGSRVTLSDGRTLRADLVVLADGGQSSLRESLGIGVQTRNVGQVAVVANVAFAGEQEHRAFERFTASGPLAMLPLPSVQRHSARFNTVWSLPEPAAETIMDLDQHALMEQLQRAFGWRLGAITAVGRPSYWPLVRTVAREQTRPGFLVAGNAAHGLHPVAGQGFNLSLRDADTFAAVAAAAVSEGRSVGSREALDEYTERAADNQRRIIDATDLLATLFNRRGWLLDFPRDVALVALDTLAPLRRQIAAMGTGQPSSMASVMDAVR</sequence>
<keyword evidence="7" id="KW-0503">Monooxygenase</keyword>
<dbReference type="InterPro" id="IPR010971">
    <property type="entry name" value="UbiH/COQ6"/>
</dbReference>
<evidence type="ECO:0000313" key="9">
    <source>
        <dbReference type="EMBL" id="EED35344.1"/>
    </source>
</evidence>
<dbReference type="OrthoDB" id="9769565at2"/>
<evidence type="ECO:0000256" key="6">
    <source>
        <dbReference type="ARBA" id="ARBA00023002"/>
    </source>
</evidence>
<dbReference type="SUPFAM" id="SSF51905">
    <property type="entry name" value="FAD/NAD(P)-binding domain"/>
    <property type="match status" value="1"/>
</dbReference>